<dbReference type="SUPFAM" id="SSF54928">
    <property type="entry name" value="RNA-binding domain, RBD"/>
    <property type="match status" value="1"/>
</dbReference>
<feature type="compositionally biased region" description="Low complexity" evidence="2">
    <location>
        <begin position="132"/>
        <end position="150"/>
    </location>
</feature>
<dbReference type="PROSITE" id="PS50102">
    <property type="entry name" value="RRM"/>
    <property type="match status" value="1"/>
</dbReference>
<feature type="region of interest" description="Disordered" evidence="2">
    <location>
        <begin position="20"/>
        <end position="201"/>
    </location>
</feature>
<evidence type="ECO:0000313" key="5">
    <source>
        <dbReference type="Proteomes" id="UP001497392"/>
    </source>
</evidence>
<keyword evidence="1" id="KW-0694">RNA-binding</keyword>
<dbReference type="Pfam" id="PF00076">
    <property type="entry name" value="RRM_1"/>
    <property type="match status" value="1"/>
</dbReference>
<accession>A0ABP1FIW7</accession>
<dbReference type="CDD" id="cd00590">
    <property type="entry name" value="RRM_SF"/>
    <property type="match status" value="1"/>
</dbReference>
<dbReference type="InterPro" id="IPR035979">
    <property type="entry name" value="RBD_domain_sf"/>
</dbReference>
<feature type="domain" description="RRM" evidence="3">
    <location>
        <begin position="206"/>
        <end position="280"/>
    </location>
</feature>
<feature type="compositionally biased region" description="Low complexity" evidence="2">
    <location>
        <begin position="23"/>
        <end position="32"/>
    </location>
</feature>
<dbReference type="EMBL" id="CAXHTA020000002">
    <property type="protein sequence ID" value="CAL5219886.1"/>
    <property type="molecule type" value="Genomic_DNA"/>
</dbReference>
<evidence type="ECO:0000313" key="4">
    <source>
        <dbReference type="EMBL" id="CAL5219886.1"/>
    </source>
</evidence>
<evidence type="ECO:0000259" key="3">
    <source>
        <dbReference type="PROSITE" id="PS50102"/>
    </source>
</evidence>
<organism evidence="4 5">
    <name type="scientific">Coccomyxa viridis</name>
    <dbReference type="NCBI Taxonomy" id="1274662"/>
    <lineage>
        <taxon>Eukaryota</taxon>
        <taxon>Viridiplantae</taxon>
        <taxon>Chlorophyta</taxon>
        <taxon>core chlorophytes</taxon>
        <taxon>Trebouxiophyceae</taxon>
        <taxon>Trebouxiophyceae incertae sedis</taxon>
        <taxon>Coccomyxaceae</taxon>
        <taxon>Coccomyxa</taxon>
    </lineage>
</organism>
<evidence type="ECO:0000256" key="2">
    <source>
        <dbReference type="SAM" id="MobiDB-lite"/>
    </source>
</evidence>
<dbReference type="SMART" id="SM00360">
    <property type="entry name" value="RRM"/>
    <property type="match status" value="1"/>
</dbReference>
<gene>
    <name evidence="4" type="primary">g1810</name>
    <name evidence="4" type="ORF">VP750_LOCUS1545</name>
</gene>
<dbReference type="InterPro" id="IPR012677">
    <property type="entry name" value="Nucleotide-bd_a/b_plait_sf"/>
</dbReference>
<keyword evidence="5" id="KW-1185">Reference proteome</keyword>
<name>A0ABP1FIW7_9CHLO</name>
<comment type="caution">
    <text evidence="4">The sequence shown here is derived from an EMBL/GenBank/DDBJ whole genome shotgun (WGS) entry which is preliminary data.</text>
</comment>
<dbReference type="Gene3D" id="3.30.70.330">
    <property type="match status" value="1"/>
</dbReference>
<dbReference type="Proteomes" id="UP001497392">
    <property type="component" value="Unassembled WGS sequence"/>
</dbReference>
<proteinExistence type="predicted"/>
<feature type="region of interest" description="Disordered" evidence="2">
    <location>
        <begin position="280"/>
        <end position="332"/>
    </location>
</feature>
<sequence length="340" mass="35786">MAPKTAAELALAKKYELLRQKKAAAQAQQQQKDGGVQKAPPTYASQASQPGASKAGAAVPAKQNKHMLISFTSKPAPGEPSKPLTAHEKALQALKAAREGSSARAGIGRLPQKRAPASTAARPVLVQQRSQGSSAAPASSAAEEGSAAPADRSASLPKQHTARRPAQQLNRPAARESSDYEEGPQQKRQRTDMPPEPSSAAMDQDATVFVGDIPQGCGHHELQELFSELANVVNIRLIEHKGIAFVTVDSEAEVGHIIDVADSAGLHVHGEMIRVARAHQPSDAPRGAQGPTEAPGAEPSKVQEARMAARALAEQVDGSHIPDVQLQPPPERGLVCYDDL</sequence>
<evidence type="ECO:0000256" key="1">
    <source>
        <dbReference type="PROSITE-ProRule" id="PRU00176"/>
    </source>
</evidence>
<dbReference type="InterPro" id="IPR000504">
    <property type="entry name" value="RRM_dom"/>
</dbReference>
<reference evidence="4 5" key="1">
    <citation type="submission" date="2024-06" db="EMBL/GenBank/DDBJ databases">
        <authorList>
            <person name="Kraege A."/>
            <person name="Thomma B."/>
        </authorList>
    </citation>
    <scope>NUCLEOTIDE SEQUENCE [LARGE SCALE GENOMIC DNA]</scope>
</reference>
<protein>
    <submittedName>
        <fullName evidence="4">G1810 protein</fullName>
    </submittedName>
</protein>